<protein>
    <submittedName>
        <fullName evidence="1">Uncharacterized protein</fullName>
    </submittedName>
</protein>
<name>A0A8K1CSG4_PYTOL</name>
<accession>A0A8K1CSG4</accession>
<evidence type="ECO:0000313" key="2">
    <source>
        <dbReference type="Proteomes" id="UP000794436"/>
    </source>
</evidence>
<evidence type="ECO:0000313" key="1">
    <source>
        <dbReference type="EMBL" id="TMW67826.1"/>
    </source>
</evidence>
<keyword evidence="2" id="KW-1185">Reference proteome</keyword>
<dbReference type="Proteomes" id="UP000794436">
    <property type="component" value="Unassembled WGS sequence"/>
</dbReference>
<dbReference type="AlphaFoldDB" id="A0A8K1CSG4"/>
<organism evidence="1 2">
    <name type="scientific">Pythium oligandrum</name>
    <name type="common">Mycoparasitic fungus</name>
    <dbReference type="NCBI Taxonomy" id="41045"/>
    <lineage>
        <taxon>Eukaryota</taxon>
        <taxon>Sar</taxon>
        <taxon>Stramenopiles</taxon>
        <taxon>Oomycota</taxon>
        <taxon>Peronosporomycetes</taxon>
        <taxon>Pythiales</taxon>
        <taxon>Pythiaceae</taxon>
        <taxon>Pythium</taxon>
    </lineage>
</organism>
<reference evidence="1" key="1">
    <citation type="submission" date="2019-03" db="EMBL/GenBank/DDBJ databases">
        <title>Long read genome sequence of the mycoparasitic Pythium oligandrum ATCC 38472 isolated from sugarbeet rhizosphere.</title>
        <authorList>
            <person name="Gaulin E."/>
        </authorList>
    </citation>
    <scope>NUCLEOTIDE SEQUENCE</scope>
    <source>
        <strain evidence="1">ATCC 38472_TT</strain>
    </source>
</reference>
<dbReference type="OrthoDB" id="10601869at2759"/>
<gene>
    <name evidence="1" type="ORF">Poli38472_007498</name>
</gene>
<sequence>MTTTEDAWGLAATTVEALKGRVWLSESARDQGTAYPPLLPCYNWLTVQICDPKSRLYQQTSGQRDFAAYTRETWRAIKVWHALAKTPGFSPHENHAFWRRLLQEIVPTTLQDALEIHCDDRVFPRFRLVFYPRDCYDEDDDEETDAFDWIESFCETLLSAVEDDGDEVQIATSSEPMHSQLVLRTPMLRIHGPMGPTLQQHPHFLQRAAQLSAKLSSSIHGGSSWCRVTDCSVLPRGSMRPHEFVRVSMALDRSSVRLADVCIDLDDSDDVVEFVNAASKLSSVTFNVARADMAATEVIFALLRQSASSLRTLRLFNLFATGSTSDHQKLWSRLVSALVDSSVQELILERVQLNAGTFSAMDRELKPSTLACVTIKPLVSSSINTEAYINAVKCLGGSLRYLDLSTLCLSAQQVDQVLQPNPDLTSLRLGSISDVADSTLVRSLSSASSRLCSLSLSCDGPGVRAIASSLSHQSLDDVLASSHLKELAIRCHDSMETATSDALLTMLDTNHSLECVHLNMRELFHRADAVDPRFHLHHQRPLVRQLPSRHKLAFLSVLATDTVHPTLSRFDAGVASEILALAGHAVRRRVALRC</sequence>
<comment type="caution">
    <text evidence="1">The sequence shown here is derived from an EMBL/GenBank/DDBJ whole genome shotgun (WGS) entry which is preliminary data.</text>
</comment>
<dbReference type="SUPFAM" id="SSF52047">
    <property type="entry name" value="RNI-like"/>
    <property type="match status" value="1"/>
</dbReference>
<dbReference type="EMBL" id="SPLM01000003">
    <property type="protein sequence ID" value="TMW67826.1"/>
    <property type="molecule type" value="Genomic_DNA"/>
</dbReference>
<proteinExistence type="predicted"/>